<dbReference type="OrthoDB" id="2455506at2"/>
<dbReference type="KEGG" id="pll:I858_015860"/>
<name>A0A1B1S5K9_9BACL</name>
<dbReference type="EMBL" id="CP016540">
    <property type="protein sequence ID" value="ANU28465.1"/>
    <property type="molecule type" value="Genomic_DNA"/>
</dbReference>
<dbReference type="Proteomes" id="UP000053354">
    <property type="component" value="Chromosome"/>
</dbReference>
<gene>
    <name evidence="1" type="ORF">I858_015860</name>
</gene>
<reference evidence="1" key="1">
    <citation type="submission" date="2016-10" db="EMBL/GenBank/DDBJ databases">
        <authorList>
            <person name="See-Too W.S."/>
        </authorList>
    </citation>
    <scope>NUCLEOTIDE SEQUENCE</scope>
    <source>
        <strain evidence="1">L10.15</strain>
    </source>
</reference>
<dbReference type="RefSeq" id="WP_065524811.1">
    <property type="nucleotide sequence ID" value="NZ_CP016540.2"/>
</dbReference>
<organism evidence="1 2">
    <name type="scientific">Planococcus versutus</name>
    <dbReference type="NCBI Taxonomy" id="1302659"/>
    <lineage>
        <taxon>Bacteria</taxon>
        <taxon>Bacillati</taxon>
        <taxon>Bacillota</taxon>
        <taxon>Bacilli</taxon>
        <taxon>Bacillales</taxon>
        <taxon>Caryophanaceae</taxon>
        <taxon>Planococcus</taxon>
    </lineage>
</organism>
<sequence length="323" mass="37488">MRMAVIGTLPNMKLADEFKRMKFSLMNLEKSGSQVSLLKKNRVKDQIGTIGYDSANNSPCFYLNMEVPDNQLDYSNELHTIRSIYQRILFSFWLVKDHSLHSDIILGVSESGLSINKSPVTFVNSKGYYTENYFSKEEIVEAESWFIKELAITEKKPDYNRPKITIGSMTTYTTNSLPYFKADKLDRANRFILLARSESFLPGKLTFYISALESLLSNSNVELRMQVADRVARILGSSYEERVRINRIISIAYTFRSNYIHGSVSSEKTLKRSLKFLDSVEELSTEVDEILRRIIKRFLTDLNHVIKMDDEHFSIWLNELLYR</sequence>
<dbReference type="STRING" id="1302659.I858_015860"/>
<dbReference type="AlphaFoldDB" id="A0A1B1S5K9"/>
<evidence type="ECO:0000313" key="1">
    <source>
        <dbReference type="EMBL" id="ANU28465.1"/>
    </source>
</evidence>
<proteinExistence type="predicted"/>
<keyword evidence="2" id="KW-1185">Reference proteome</keyword>
<evidence type="ECO:0000313" key="2">
    <source>
        <dbReference type="Proteomes" id="UP000053354"/>
    </source>
</evidence>
<accession>A0A1B1S5K9</accession>
<protein>
    <submittedName>
        <fullName evidence="1">Uncharacterized protein</fullName>
    </submittedName>
</protein>